<name>A0ABT3WDG1_9PROT</name>
<dbReference type="EMBL" id="JANIDY010000001">
    <property type="protein sequence ID" value="MCX5617124.1"/>
    <property type="molecule type" value="Genomic_DNA"/>
</dbReference>
<gene>
    <name evidence="1" type="ORF">NQF86_00355</name>
</gene>
<protein>
    <submittedName>
        <fullName evidence="1">Uncharacterized protein</fullName>
    </submittedName>
</protein>
<organism evidence="1 2">
    <name type="scientific">Bombella pluederhausensis</name>
    <dbReference type="NCBI Taxonomy" id="2967336"/>
    <lineage>
        <taxon>Bacteria</taxon>
        <taxon>Pseudomonadati</taxon>
        <taxon>Pseudomonadota</taxon>
        <taxon>Alphaproteobacteria</taxon>
        <taxon>Acetobacterales</taxon>
        <taxon>Acetobacteraceae</taxon>
        <taxon>Bombella</taxon>
    </lineage>
</organism>
<accession>A0ABT3WDG1</accession>
<dbReference type="RefSeq" id="WP_266115649.1">
    <property type="nucleotide sequence ID" value="NZ_JANIDY010000001.1"/>
</dbReference>
<evidence type="ECO:0000313" key="1">
    <source>
        <dbReference type="EMBL" id="MCX5617124.1"/>
    </source>
</evidence>
<dbReference type="Proteomes" id="UP001165576">
    <property type="component" value="Unassembled WGS sequence"/>
</dbReference>
<proteinExistence type="predicted"/>
<sequence length="127" mass="14007">MNLFSLASSMTSVINPLTPALLRRMTGTELAADYSTRPLYEDVPVMIDVQPAPGNILQLIGDIAQQGESRTIYLKGSAHTLSRPLQTGGDSVLFEGSEWLVTKILEQWGTNTWCRLIVTRQTQQTAN</sequence>
<keyword evidence="2" id="KW-1185">Reference proteome</keyword>
<reference evidence="1" key="1">
    <citation type="submission" date="2022-07" db="EMBL/GenBank/DDBJ databases">
        <title>Bombella genomes.</title>
        <authorList>
            <person name="Harer L."/>
            <person name="Styblova S."/>
            <person name="Ehrmann M."/>
        </authorList>
    </citation>
    <scope>NUCLEOTIDE SEQUENCE</scope>
    <source>
        <strain evidence="1">TMW 2.2543</strain>
    </source>
</reference>
<evidence type="ECO:0000313" key="2">
    <source>
        <dbReference type="Proteomes" id="UP001165576"/>
    </source>
</evidence>
<comment type="caution">
    <text evidence="1">The sequence shown here is derived from an EMBL/GenBank/DDBJ whole genome shotgun (WGS) entry which is preliminary data.</text>
</comment>